<organism evidence="3 4">
    <name type="scientific">Kitasatospora kifunensis</name>
    <name type="common">Streptomyces kifunensis</name>
    <dbReference type="NCBI Taxonomy" id="58351"/>
    <lineage>
        <taxon>Bacteria</taxon>
        <taxon>Bacillati</taxon>
        <taxon>Actinomycetota</taxon>
        <taxon>Actinomycetes</taxon>
        <taxon>Kitasatosporales</taxon>
        <taxon>Streptomycetaceae</taxon>
        <taxon>Kitasatospora</taxon>
    </lineage>
</organism>
<dbReference type="AlphaFoldDB" id="A0A7W7RA21"/>
<dbReference type="InterPro" id="IPR006311">
    <property type="entry name" value="TAT_signal"/>
</dbReference>
<evidence type="ECO:0000256" key="2">
    <source>
        <dbReference type="SAM" id="SignalP"/>
    </source>
</evidence>
<dbReference type="Proteomes" id="UP000540506">
    <property type="component" value="Unassembled WGS sequence"/>
</dbReference>
<name>A0A7W7RA21_KITKI</name>
<evidence type="ECO:0000313" key="4">
    <source>
        <dbReference type="Proteomes" id="UP000540506"/>
    </source>
</evidence>
<keyword evidence="1" id="KW-1133">Transmembrane helix</keyword>
<dbReference type="PROSITE" id="PS51318">
    <property type="entry name" value="TAT"/>
    <property type="match status" value="1"/>
</dbReference>
<reference evidence="3 4" key="1">
    <citation type="submission" date="2020-08" db="EMBL/GenBank/DDBJ databases">
        <title>Sequencing the genomes of 1000 actinobacteria strains.</title>
        <authorList>
            <person name="Klenk H.-P."/>
        </authorList>
    </citation>
    <scope>NUCLEOTIDE SEQUENCE [LARGE SCALE GENOMIC DNA]</scope>
    <source>
        <strain evidence="3 4">DSM 41654</strain>
    </source>
</reference>
<dbReference type="EMBL" id="JACHJV010000002">
    <property type="protein sequence ID" value="MBB4928134.1"/>
    <property type="molecule type" value="Genomic_DNA"/>
</dbReference>
<sequence>MRTLHSSRRQNLSRALAVGWLTAAALAVTSCAAHAADTPQLRDPDGSLSNSVTSTSTGVNCVAGTESGCSTHTLRVPMLDPTAAAAAAGPVALGALVIYRRRKIRTAG</sequence>
<keyword evidence="2" id="KW-0732">Signal</keyword>
<dbReference type="PROSITE" id="PS51257">
    <property type="entry name" value="PROKAR_LIPOPROTEIN"/>
    <property type="match status" value="1"/>
</dbReference>
<feature type="signal peptide" evidence="2">
    <location>
        <begin position="1"/>
        <end position="35"/>
    </location>
</feature>
<evidence type="ECO:0008006" key="5">
    <source>
        <dbReference type="Google" id="ProtNLM"/>
    </source>
</evidence>
<keyword evidence="1" id="KW-0812">Transmembrane</keyword>
<evidence type="ECO:0000313" key="3">
    <source>
        <dbReference type="EMBL" id="MBB4928134.1"/>
    </source>
</evidence>
<proteinExistence type="predicted"/>
<protein>
    <recommendedName>
        <fullName evidence="5">Secreted protein</fullName>
    </recommendedName>
</protein>
<keyword evidence="1" id="KW-0472">Membrane</keyword>
<feature type="transmembrane region" description="Helical" evidence="1">
    <location>
        <begin position="82"/>
        <end position="99"/>
    </location>
</feature>
<feature type="chain" id="PRO_5030954398" description="Secreted protein" evidence="2">
    <location>
        <begin position="36"/>
        <end position="108"/>
    </location>
</feature>
<evidence type="ECO:0000256" key="1">
    <source>
        <dbReference type="SAM" id="Phobius"/>
    </source>
</evidence>
<accession>A0A7W7RA21</accession>
<keyword evidence="4" id="KW-1185">Reference proteome</keyword>
<dbReference type="RefSeq" id="WP_184945083.1">
    <property type="nucleotide sequence ID" value="NZ_JACHJV010000002.1"/>
</dbReference>
<gene>
    <name evidence="3" type="ORF">FHR34_007229</name>
</gene>
<comment type="caution">
    <text evidence="3">The sequence shown here is derived from an EMBL/GenBank/DDBJ whole genome shotgun (WGS) entry which is preliminary data.</text>
</comment>